<comment type="caution">
    <text evidence="2">The sequence shown here is derived from an EMBL/GenBank/DDBJ whole genome shotgun (WGS) entry which is preliminary data.</text>
</comment>
<dbReference type="EMBL" id="MCGH01000002">
    <property type="protein sequence ID" value="ODM06117.1"/>
    <property type="molecule type" value="Genomic_DNA"/>
</dbReference>
<dbReference type="EMBL" id="MCGI01000001">
    <property type="protein sequence ID" value="ODM12834.1"/>
    <property type="molecule type" value="Genomic_DNA"/>
</dbReference>
<dbReference type="OrthoDB" id="2187867at2"/>
<evidence type="ECO:0000313" key="3">
    <source>
        <dbReference type="EMBL" id="ODM12834.1"/>
    </source>
</evidence>
<dbReference type="Proteomes" id="UP000094271">
    <property type="component" value="Unassembled WGS sequence"/>
</dbReference>
<dbReference type="Proteomes" id="UP000094067">
    <property type="component" value="Unassembled WGS sequence"/>
</dbReference>
<reference evidence="4 7" key="3">
    <citation type="submission" date="2016-08" db="EMBL/GenBank/DDBJ databases">
        <authorList>
            <person name="Seilhamer J.J."/>
        </authorList>
    </citation>
    <scope>NUCLEOTIDE SEQUENCE [LARGE SCALE GENOMIC DNA]</scope>
    <source>
        <strain evidence="4 7">NML150140-1</strain>
    </source>
</reference>
<sequence length="104" mass="12329">MDEKFIRDRITELRLQKDVPERKMSIELGHSTSYIHSIASGRALPSMPEFLYICDYLGVTPMEFFNESEHTTPIQQRAIQYIRQLDEEEARLIVDLLERIKKMK</sequence>
<dbReference type="Proteomes" id="UP000094869">
    <property type="component" value="Unassembled WGS sequence"/>
</dbReference>
<protein>
    <submittedName>
        <fullName evidence="2">Helix-turn-helix domain protein</fullName>
    </submittedName>
    <submittedName>
        <fullName evidence="4">Transcriptional regulator</fullName>
    </submittedName>
</protein>
<reference evidence="5 8" key="2">
    <citation type="submission" date="2016-08" db="EMBL/GenBank/DDBJ databases">
        <title>Characterization of Isolates of Eisenbergiella tayi Derived from Blood Cultures, Using Whole Genome Sequencing.</title>
        <authorList>
            <person name="Bernier A.-M."/>
            <person name="Burdz T."/>
            <person name="Wiebe D."/>
            <person name="Bernard K."/>
        </authorList>
    </citation>
    <scope>NUCLEOTIDE SEQUENCE [LARGE SCALE GENOMIC DNA]</scope>
    <source>
        <strain evidence="5 8">NML120146</strain>
    </source>
</reference>
<accession>A0A1E3AC96</accession>
<dbReference type="EMBL" id="MEHD01000025">
    <property type="protein sequence ID" value="ODR54588.1"/>
    <property type="molecule type" value="Genomic_DNA"/>
</dbReference>
<dbReference type="AlphaFoldDB" id="A0A1E3AC96"/>
<evidence type="ECO:0000313" key="5">
    <source>
        <dbReference type="EMBL" id="ODR54588.1"/>
    </source>
</evidence>
<dbReference type="Proteomes" id="UP000095003">
    <property type="component" value="Unassembled WGS sequence"/>
</dbReference>
<gene>
    <name evidence="3" type="ORF">BEH84_00549</name>
    <name evidence="4" type="ORF">BEI59_14515</name>
    <name evidence="2" type="ORF">BEI61_02006</name>
    <name evidence="5" type="ORF">BEI63_16720</name>
</gene>
<dbReference type="SMART" id="SM00530">
    <property type="entry name" value="HTH_XRE"/>
    <property type="match status" value="1"/>
</dbReference>
<reference evidence="6 9" key="1">
    <citation type="submission" date="2016-07" db="EMBL/GenBank/DDBJ databases">
        <title>Characterization of isolates of Eisenbergiella tayi derived from blood cultures, using whole genome sequencing.</title>
        <authorList>
            <person name="Burdz T."/>
            <person name="Wiebe D."/>
            <person name="Huynh C."/>
            <person name="Bernard K."/>
        </authorList>
    </citation>
    <scope>NUCLEOTIDE SEQUENCE [LARGE SCALE GENOMIC DNA]</scope>
    <source>
        <strain evidence="2 6">NML 110608</strain>
        <strain evidence="3 9">NML 120489</strain>
    </source>
</reference>
<evidence type="ECO:0000259" key="1">
    <source>
        <dbReference type="SMART" id="SM00530"/>
    </source>
</evidence>
<dbReference type="InterPro" id="IPR010982">
    <property type="entry name" value="Lambda_DNA-bd_dom_sf"/>
</dbReference>
<evidence type="ECO:0000313" key="4">
    <source>
        <dbReference type="EMBL" id="ODR51451.1"/>
    </source>
</evidence>
<dbReference type="SUPFAM" id="SSF47413">
    <property type="entry name" value="lambda repressor-like DNA-binding domains"/>
    <property type="match status" value="1"/>
</dbReference>
<evidence type="ECO:0000313" key="6">
    <source>
        <dbReference type="Proteomes" id="UP000094067"/>
    </source>
</evidence>
<dbReference type="EMBL" id="MEHA01000009">
    <property type="protein sequence ID" value="ODR51451.1"/>
    <property type="molecule type" value="Genomic_DNA"/>
</dbReference>
<evidence type="ECO:0000313" key="8">
    <source>
        <dbReference type="Proteomes" id="UP000094869"/>
    </source>
</evidence>
<dbReference type="GO" id="GO:0003677">
    <property type="term" value="F:DNA binding"/>
    <property type="evidence" value="ECO:0007669"/>
    <property type="project" value="InterPro"/>
</dbReference>
<dbReference type="Gene3D" id="1.10.260.40">
    <property type="entry name" value="lambda repressor-like DNA-binding domains"/>
    <property type="match status" value="1"/>
</dbReference>
<feature type="domain" description="HTH cro/C1-type" evidence="1">
    <location>
        <begin position="9"/>
        <end position="64"/>
    </location>
</feature>
<name>A0A1E3AC96_9FIRM</name>
<dbReference type="RefSeq" id="WP_009254308.1">
    <property type="nucleotide sequence ID" value="NZ_BAABXS010000003.1"/>
</dbReference>
<proteinExistence type="predicted"/>
<dbReference type="CDD" id="cd00093">
    <property type="entry name" value="HTH_XRE"/>
    <property type="match status" value="1"/>
</dbReference>
<evidence type="ECO:0000313" key="2">
    <source>
        <dbReference type="EMBL" id="ODM06117.1"/>
    </source>
</evidence>
<evidence type="ECO:0000313" key="9">
    <source>
        <dbReference type="Proteomes" id="UP000095003"/>
    </source>
</evidence>
<keyword evidence="8" id="KW-1185">Reference proteome</keyword>
<organism evidence="2 6">
    <name type="scientific">Eisenbergiella tayi</name>
    <dbReference type="NCBI Taxonomy" id="1432052"/>
    <lineage>
        <taxon>Bacteria</taxon>
        <taxon>Bacillati</taxon>
        <taxon>Bacillota</taxon>
        <taxon>Clostridia</taxon>
        <taxon>Lachnospirales</taxon>
        <taxon>Lachnospiraceae</taxon>
        <taxon>Eisenbergiella</taxon>
    </lineage>
</organism>
<dbReference type="InterPro" id="IPR001387">
    <property type="entry name" value="Cro/C1-type_HTH"/>
</dbReference>
<evidence type="ECO:0000313" key="7">
    <source>
        <dbReference type="Proteomes" id="UP000094271"/>
    </source>
</evidence>